<dbReference type="CDD" id="cd00156">
    <property type="entry name" value="REC"/>
    <property type="match status" value="1"/>
</dbReference>
<dbReference type="InterPro" id="IPR011006">
    <property type="entry name" value="CheY-like_superfamily"/>
</dbReference>
<accession>A0A1F6D4E7</accession>
<evidence type="ECO:0000256" key="2">
    <source>
        <dbReference type="PROSITE-ProRule" id="PRU00169"/>
    </source>
</evidence>
<protein>
    <recommendedName>
        <fullName evidence="3">Response regulatory domain-containing protein</fullName>
    </recommendedName>
</protein>
<dbReference type="InterPro" id="IPR025874">
    <property type="entry name" value="DZR"/>
</dbReference>
<organism evidence="4 5">
    <name type="scientific">Handelsmanbacteria sp. (strain RIFCSPLOWO2_12_FULL_64_10)</name>
    <dbReference type="NCBI Taxonomy" id="1817868"/>
    <lineage>
        <taxon>Bacteria</taxon>
        <taxon>Candidatus Handelsmaniibacteriota</taxon>
    </lineage>
</organism>
<dbReference type="Gene3D" id="3.40.50.2300">
    <property type="match status" value="1"/>
</dbReference>
<gene>
    <name evidence="4" type="ORF">A3F84_16410</name>
</gene>
<keyword evidence="1 2" id="KW-0597">Phosphoprotein</keyword>
<evidence type="ECO:0000313" key="5">
    <source>
        <dbReference type="Proteomes" id="UP000178606"/>
    </source>
</evidence>
<sequence length="191" mass="21466">MSEGSKTILIVENDQDIQDTLREFIEHMGHVALVADRASRGIKVIEGMPVDLLLLDIHMPGPHGHHMLTYLKNRNRRIPPTIVVSGYLDKELVPTLVRLGVSGIVAKPFNSQRLREEIDRVLGRASRGSRLCLRCGQPIQPGDQFCRGCGNEVSLRQKCHRCDAEYEPEDRYCGGCGLKIELLRSFEADVH</sequence>
<dbReference type="PANTHER" id="PTHR44591:SF3">
    <property type="entry name" value="RESPONSE REGULATORY DOMAIN-CONTAINING PROTEIN"/>
    <property type="match status" value="1"/>
</dbReference>
<dbReference type="SMART" id="SM00448">
    <property type="entry name" value="REC"/>
    <property type="match status" value="1"/>
</dbReference>
<dbReference type="EMBL" id="MFKF01000042">
    <property type="protein sequence ID" value="OGG56200.1"/>
    <property type="molecule type" value="Genomic_DNA"/>
</dbReference>
<comment type="caution">
    <text evidence="4">The sequence shown here is derived from an EMBL/GenBank/DDBJ whole genome shotgun (WGS) entry which is preliminary data.</text>
</comment>
<name>A0A1F6D4E7_HANXR</name>
<dbReference type="SUPFAM" id="SSF52172">
    <property type="entry name" value="CheY-like"/>
    <property type="match status" value="1"/>
</dbReference>
<dbReference type="PROSITE" id="PS50110">
    <property type="entry name" value="RESPONSE_REGULATORY"/>
    <property type="match status" value="1"/>
</dbReference>
<feature type="domain" description="Response regulatory" evidence="3">
    <location>
        <begin position="7"/>
        <end position="122"/>
    </location>
</feature>
<feature type="modified residue" description="4-aspartylphosphate" evidence="2">
    <location>
        <position position="56"/>
    </location>
</feature>
<dbReference type="GO" id="GO:0000160">
    <property type="term" value="P:phosphorelay signal transduction system"/>
    <property type="evidence" value="ECO:0007669"/>
    <property type="project" value="InterPro"/>
</dbReference>
<dbReference type="Pfam" id="PF12773">
    <property type="entry name" value="DZR"/>
    <property type="match status" value="1"/>
</dbReference>
<reference evidence="4 5" key="1">
    <citation type="journal article" date="2016" name="Nat. Commun.">
        <title>Thousands of microbial genomes shed light on interconnected biogeochemical processes in an aquifer system.</title>
        <authorList>
            <person name="Anantharaman K."/>
            <person name="Brown C.T."/>
            <person name="Hug L.A."/>
            <person name="Sharon I."/>
            <person name="Castelle C.J."/>
            <person name="Probst A.J."/>
            <person name="Thomas B.C."/>
            <person name="Singh A."/>
            <person name="Wilkins M.J."/>
            <person name="Karaoz U."/>
            <person name="Brodie E.L."/>
            <person name="Williams K.H."/>
            <person name="Hubbard S.S."/>
            <person name="Banfield J.F."/>
        </authorList>
    </citation>
    <scope>NUCLEOTIDE SEQUENCE [LARGE SCALE GENOMIC DNA]</scope>
    <source>
        <strain evidence="5">RIFCSPLOWO2_12_FULL_64_10</strain>
    </source>
</reference>
<dbReference type="InterPro" id="IPR050595">
    <property type="entry name" value="Bact_response_regulator"/>
</dbReference>
<dbReference type="AlphaFoldDB" id="A0A1F6D4E7"/>
<proteinExistence type="predicted"/>
<dbReference type="Pfam" id="PF00072">
    <property type="entry name" value="Response_reg"/>
    <property type="match status" value="1"/>
</dbReference>
<evidence type="ECO:0000256" key="1">
    <source>
        <dbReference type="ARBA" id="ARBA00022553"/>
    </source>
</evidence>
<evidence type="ECO:0000313" key="4">
    <source>
        <dbReference type="EMBL" id="OGG56200.1"/>
    </source>
</evidence>
<dbReference type="Proteomes" id="UP000178606">
    <property type="component" value="Unassembled WGS sequence"/>
</dbReference>
<dbReference type="PANTHER" id="PTHR44591">
    <property type="entry name" value="STRESS RESPONSE REGULATOR PROTEIN 1"/>
    <property type="match status" value="1"/>
</dbReference>
<evidence type="ECO:0000259" key="3">
    <source>
        <dbReference type="PROSITE" id="PS50110"/>
    </source>
</evidence>
<dbReference type="InterPro" id="IPR001789">
    <property type="entry name" value="Sig_transdc_resp-reg_receiver"/>
</dbReference>